<feature type="binding site" evidence="11">
    <location>
        <position position="175"/>
    </location>
    <ligand>
        <name>Zn(2+)</name>
        <dbReference type="ChEBI" id="CHEBI:29105"/>
        <note>catalytic</note>
    </ligand>
</feature>
<evidence type="ECO:0000259" key="14">
    <source>
        <dbReference type="PROSITE" id="PS51864"/>
    </source>
</evidence>
<dbReference type="EMBL" id="AFYH01083629">
    <property type="status" value="NOT_ANNOTATED_CDS"/>
    <property type="molecule type" value="Genomic_DNA"/>
</dbReference>
<sequence>MNLQVLLILAALFCHSQSMRTNDLPESEIEDEEEERTNSIFDKILTANKGNEKWLIFGDIIVNASRGAKICPFRTCYWPKGRDGLVRVPYELSNKFNSKQKELIHRSLVELNTLTCVRFVTHTTERDYVKVLSYNGCAAGVGRFGGEQKVFLENKGCMWRGVIQHEFNHVMGFYHEQSRKDRDLYVQIIWDNISKGQEHNFVERNLETFGLPYDYHSVMHYGKYAFSKTHGKPTIVPIPNPNQIIGQVDGFTTLDYAKLNTLYDCKMCVTVLSEWSGSLMTLNYPSKYMSNSNCFWLIRTQRKQIQLTFRAVEIESSSGCSKDYIKVYDGDSKTSRVLLNKSCGNVKLPLLIGSGNLMLIEFVSDRSITAPGFMASYSVGRCGGTLTTKTDCS</sequence>
<accession>M3XHI8</accession>
<dbReference type="PANTHER" id="PTHR10127:SF899">
    <property type="entry name" value="ASTACIN-LIKE METALLOENDOPEPTIDASE-RELATED"/>
    <property type="match status" value="1"/>
</dbReference>
<dbReference type="FunFam" id="2.60.120.290:FF:000005">
    <property type="entry name" value="Procollagen C-endopeptidase enhancer 1"/>
    <property type="match status" value="1"/>
</dbReference>
<dbReference type="PANTHER" id="PTHR10127">
    <property type="entry name" value="DISCOIDIN, CUB, EGF, LAMININ , AND ZINC METALLOPROTEASE DOMAIN CONTAINING"/>
    <property type="match status" value="1"/>
</dbReference>
<evidence type="ECO:0000256" key="9">
    <source>
        <dbReference type="ARBA" id="ARBA00037865"/>
    </source>
</evidence>
<evidence type="ECO:0000256" key="2">
    <source>
        <dbReference type="ARBA" id="ARBA00022670"/>
    </source>
</evidence>
<protein>
    <recommendedName>
        <fullName evidence="12">Metalloendopeptidase</fullName>
        <ecNumber evidence="12">3.4.24.-</ecNumber>
    </recommendedName>
</protein>
<keyword evidence="1" id="KW-0963">Cytoplasm</keyword>
<dbReference type="GeneTree" id="ENSGT00940000161051"/>
<dbReference type="Gene3D" id="2.60.120.290">
    <property type="entry name" value="Spermadhesin, CUB domain"/>
    <property type="match status" value="1"/>
</dbReference>
<keyword evidence="16" id="KW-1185">Reference proteome</keyword>
<dbReference type="Ensembl" id="ENSLACT00000025665.1">
    <property type="protein sequence ID" value="ENSLACP00000022194.1"/>
    <property type="gene ID" value="ENSLACG00000022654.1"/>
</dbReference>
<dbReference type="OMA" id="IHEAMAE"/>
<dbReference type="Gene3D" id="3.40.390.10">
    <property type="entry name" value="Collagenase (Catalytic Domain)"/>
    <property type="match status" value="1"/>
</dbReference>
<dbReference type="GO" id="GO:0004222">
    <property type="term" value="F:metalloendopeptidase activity"/>
    <property type="evidence" value="ECO:0007669"/>
    <property type="project" value="UniProtKB-UniRule"/>
</dbReference>
<dbReference type="AlphaFoldDB" id="M3XHI8"/>
<name>M3XHI8_LATCH</name>
<feature type="chain" id="PRO_5005140420" description="Metalloendopeptidase" evidence="12">
    <location>
        <begin position="19"/>
        <end position="393"/>
    </location>
</feature>
<comment type="caution">
    <text evidence="10">Lacks conserved residue(s) required for the propagation of feature annotation.</text>
</comment>
<feature type="domain" description="Peptidase M12A" evidence="14">
    <location>
        <begin position="63"/>
        <end position="266"/>
    </location>
</feature>
<dbReference type="PROSITE" id="PS51864">
    <property type="entry name" value="ASTACIN"/>
    <property type="match status" value="1"/>
</dbReference>
<dbReference type="EMBL" id="AFYH01083634">
    <property type="status" value="NOT_ANNOTATED_CDS"/>
    <property type="molecule type" value="Genomic_DNA"/>
</dbReference>
<dbReference type="SUPFAM" id="SSF49854">
    <property type="entry name" value="Spermadhesin, CUB domain"/>
    <property type="match status" value="1"/>
</dbReference>
<evidence type="ECO:0000259" key="13">
    <source>
        <dbReference type="PROSITE" id="PS01180"/>
    </source>
</evidence>
<dbReference type="InterPro" id="IPR024079">
    <property type="entry name" value="MetalloPept_cat_dom_sf"/>
</dbReference>
<evidence type="ECO:0000256" key="4">
    <source>
        <dbReference type="ARBA" id="ARBA00022729"/>
    </source>
</evidence>
<dbReference type="CDD" id="cd00041">
    <property type="entry name" value="CUB"/>
    <property type="match status" value="1"/>
</dbReference>
<keyword evidence="7 11" id="KW-0482">Metalloprotease</keyword>
<keyword evidence="3 11" id="KW-0479">Metal-binding</keyword>
<evidence type="ECO:0000256" key="6">
    <source>
        <dbReference type="ARBA" id="ARBA00022833"/>
    </source>
</evidence>
<evidence type="ECO:0000256" key="5">
    <source>
        <dbReference type="ARBA" id="ARBA00022801"/>
    </source>
</evidence>
<dbReference type="EMBL" id="AFYH01083633">
    <property type="status" value="NOT_ANNOTATED_CDS"/>
    <property type="molecule type" value="Genomic_DNA"/>
</dbReference>
<keyword evidence="5 11" id="KW-0378">Hydrolase</keyword>
<dbReference type="InterPro" id="IPR001506">
    <property type="entry name" value="Peptidase_M12A"/>
</dbReference>
<evidence type="ECO:0000256" key="12">
    <source>
        <dbReference type="RuleBase" id="RU361183"/>
    </source>
</evidence>
<evidence type="ECO:0000313" key="15">
    <source>
        <dbReference type="Ensembl" id="ENSLACP00000022194.1"/>
    </source>
</evidence>
<keyword evidence="6 11" id="KW-0862">Zinc</keyword>
<feature type="active site" evidence="11">
    <location>
        <position position="166"/>
    </location>
</feature>
<dbReference type="FunFam" id="3.40.390.10:FF:000040">
    <property type="entry name" value="Metalloendopeptidase"/>
    <property type="match status" value="1"/>
</dbReference>
<feature type="binding site" evidence="11">
    <location>
        <position position="169"/>
    </location>
    <ligand>
        <name>Zn(2+)</name>
        <dbReference type="ChEBI" id="CHEBI:29105"/>
        <note>catalytic</note>
    </ligand>
</feature>
<keyword evidence="4 12" id="KW-0732">Signal</keyword>
<dbReference type="InterPro" id="IPR006026">
    <property type="entry name" value="Peptidase_Metallo"/>
</dbReference>
<evidence type="ECO:0000256" key="7">
    <source>
        <dbReference type="ARBA" id="ARBA00023049"/>
    </source>
</evidence>
<dbReference type="SUPFAM" id="SSF55486">
    <property type="entry name" value="Metalloproteases ('zincins'), catalytic domain"/>
    <property type="match status" value="1"/>
</dbReference>
<dbReference type="Pfam" id="PF01400">
    <property type="entry name" value="Astacin"/>
    <property type="match status" value="1"/>
</dbReference>
<proteinExistence type="predicted"/>
<dbReference type="EC" id="3.4.24.-" evidence="12"/>
<feature type="domain" description="CUB" evidence="13">
    <location>
        <begin position="268"/>
        <end position="380"/>
    </location>
</feature>
<dbReference type="InterPro" id="IPR000859">
    <property type="entry name" value="CUB_dom"/>
</dbReference>
<evidence type="ECO:0000256" key="8">
    <source>
        <dbReference type="ARBA" id="ARBA00023157"/>
    </source>
</evidence>
<evidence type="ECO:0000256" key="1">
    <source>
        <dbReference type="ARBA" id="ARBA00022490"/>
    </source>
</evidence>
<reference evidence="15" key="2">
    <citation type="submission" date="2025-08" db="UniProtKB">
        <authorList>
            <consortium name="Ensembl"/>
        </authorList>
    </citation>
    <scope>IDENTIFICATION</scope>
</reference>
<keyword evidence="2 11" id="KW-0645">Protease</keyword>
<dbReference type="PRINTS" id="PR00480">
    <property type="entry name" value="ASTACIN"/>
</dbReference>
<comment type="cofactor">
    <cofactor evidence="11 12">
        <name>Zn(2+)</name>
        <dbReference type="ChEBI" id="CHEBI:29105"/>
    </cofactor>
    <text evidence="11 12">Binds 1 zinc ion per subunit.</text>
</comment>
<feature type="signal peptide" evidence="12">
    <location>
        <begin position="1"/>
        <end position="18"/>
    </location>
</feature>
<dbReference type="GO" id="GO:0008270">
    <property type="term" value="F:zinc ion binding"/>
    <property type="evidence" value="ECO:0007669"/>
    <property type="project" value="UniProtKB-UniRule"/>
</dbReference>
<dbReference type="Pfam" id="PF00431">
    <property type="entry name" value="CUB"/>
    <property type="match status" value="1"/>
</dbReference>
<evidence type="ECO:0000313" key="16">
    <source>
        <dbReference type="Proteomes" id="UP000008672"/>
    </source>
</evidence>
<evidence type="ECO:0000256" key="11">
    <source>
        <dbReference type="PROSITE-ProRule" id="PRU01211"/>
    </source>
</evidence>
<dbReference type="SMART" id="SM00235">
    <property type="entry name" value="ZnMc"/>
    <property type="match status" value="1"/>
</dbReference>
<dbReference type="InParanoid" id="M3XHI8"/>
<dbReference type="EMBL" id="AFYH01083632">
    <property type="status" value="NOT_ANNOTATED_CDS"/>
    <property type="molecule type" value="Genomic_DNA"/>
</dbReference>
<comment type="subcellular location">
    <subcellularLocation>
        <location evidence="9">Cytoplasmic vesicle</location>
        <location evidence="9">Secretory vesicle</location>
        <location evidence="9">Cortical granule</location>
    </subcellularLocation>
</comment>
<dbReference type="EMBL" id="AFYH01083631">
    <property type="status" value="NOT_ANNOTATED_CDS"/>
    <property type="molecule type" value="Genomic_DNA"/>
</dbReference>
<dbReference type="Proteomes" id="UP000008672">
    <property type="component" value="Unassembled WGS sequence"/>
</dbReference>
<evidence type="ECO:0000256" key="3">
    <source>
        <dbReference type="ARBA" id="ARBA00022723"/>
    </source>
</evidence>
<feature type="binding site" evidence="11">
    <location>
        <position position="165"/>
    </location>
    <ligand>
        <name>Zn(2+)</name>
        <dbReference type="ChEBI" id="CHEBI:29105"/>
        <note>catalytic</note>
    </ligand>
</feature>
<dbReference type="InterPro" id="IPR035914">
    <property type="entry name" value="Sperma_CUB_dom_sf"/>
</dbReference>
<keyword evidence="8" id="KW-1015">Disulfide bond</keyword>
<dbReference type="eggNOG" id="KOG3714">
    <property type="taxonomic scope" value="Eukaryota"/>
</dbReference>
<organism evidence="15 16">
    <name type="scientific">Latimeria chalumnae</name>
    <name type="common">Coelacanth</name>
    <dbReference type="NCBI Taxonomy" id="7897"/>
    <lineage>
        <taxon>Eukaryota</taxon>
        <taxon>Metazoa</taxon>
        <taxon>Chordata</taxon>
        <taxon>Craniata</taxon>
        <taxon>Vertebrata</taxon>
        <taxon>Euteleostomi</taxon>
        <taxon>Coelacanthiformes</taxon>
        <taxon>Coelacanthidae</taxon>
        <taxon>Latimeria</taxon>
    </lineage>
</organism>
<dbReference type="GO" id="GO:0060473">
    <property type="term" value="C:cortical granule"/>
    <property type="evidence" value="ECO:0007669"/>
    <property type="project" value="UniProtKB-SubCell"/>
</dbReference>
<dbReference type="EMBL" id="AFYH01083630">
    <property type="status" value="NOT_ANNOTATED_CDS"/>
    <property type="molecule type" value="Genomic_DNA"/>
</dbReference>
<reference evidence="16" key="1">
    <citation type="submission" date="2011-08" db="EMBL/GenBank/DDBJ databases">
        <title>The draft genome of Latimeria chalumnae.</title>
        <authorList>
            <person name="Di Palma F."/>
            <person name="Alfoldi J."/>
            <person name="Johnson J."/>
            <person name="Berlin A."/>
            <person name="Gnerre S."/>
            <person name="Jaffe D."/>
            <person name="MacCallum I."/>
            <person name="Young S."/>
            <person name="Walker B.J."/>
            <person name="Lander E."/>
            <person name="Lindblad-Toh K."/>
        </authorList>
    </citation>
    <scope>NUCLEOTIDE SEQUENCE [LARGE SCALE GENOMIC DNA]</scope>
    <source>
        <strain evidence="16">Wild caught</strain>
    </source>
</reference>
<dbReference type="GO" id="GO:0006508">
    <property type="term" value="P:proteolysis"/>
    <property type="evidence" value="ECO:0007669"/>
    <property type="project" value="UniProtKB-KW"/>
</dbReference>
<reference evidence="15" key="3">
    <citation type="submission" date="2025-09" db="UniProtKB">
        <authorList>
            <consortium name="Ensembl"/>
        </authorList>
    </citation>
    <scope>IDENTIFICATION</scope>
</reference>
<dbReference type="OrthoDB" id="291007at2759"/>
<evidence type="ECO:0000256" key="10">
    <source>
        <dbReference type="PROSITE-ProRule" id="PRU00059"/>
    </source>
</evidence>
<dbReference type="SMART" id="SM00042">
    <property type="entry name" value="CUB"/>
    <property type="match status" value="1"/>
</dbReference>
<dbReference type="PROSITE" id="PS01180">
    <property type="entry name" value="CUB"/>
    <property type="match status" value="1"/>
</dbReference>
<dbReference type="HOGENOM" id="CLU_005140_1_0_1"/>
<dbReference type="STRING" id="7897.ENSLACP00000022194"/>